<reference evidence="3" key="2">
    <citation type="submission" date="2015-01" db="EMBL/GenBank/DDBJ databases">
        <title>Evolutionary Origins and Diversification of the Mycorrhizal Mutualists.</title>
        <authorList>
            <consortium name="DOE Joint Genome Institute"/>
            <consortium name="Mycorrhizal Genomics Consortium"/>
            <person name="Kohler A."/>
            <person name="Kuo A."/>
            <person name="Nagy L.G."/>
            <person name="Floudas D."/>
            <person name="Copeland A."/>
            <person name="Barry K.W."/>
            <person name="Cichocki N."/>
            <person name="Veneault-Fourrey C."/>
            <person name="LaButti K."/>
            <person name="Lindquist E.A."/>
            <person name="Lipzen A."/>
            <person name="Lundell T."/>
            <person name="Morin E."/>
            <person name="Murat C."/>
            <person name="Riley R."/>
            <person name="Ohm R."/>
            <person name="Sun H."/>
            <person name="Tunlid A."/>
            <person name="Henrissat B."/>
            <person name="Grigoriev I.V."/>
            <person name="Hibbett D.S."/>
            <person name="Martin F."/>
        </authorList>
    </citation>
    <scope>NUCLEOTIDE SEQUENCE [LARGE SCALE GENOMIC DNA]</scope>
    <source>
        <strain evidence="3">F 1598</strain>
    </source>
</reference>
<gene>
    <name evidence="2" type="ORF">PILCRDRAFT_822258</name>
</gene>
<evidence type="ECO:0000256" key="1">
    <source>
        <dbReference type="SAM" id="MobiDB-lite"/>
    </source>
</evidence>
<evidence type="ECO:0000313" key="3">
    <source>
        <dbReference type="Proteomes" id="UP000054166"/>
    </source>
</evidence>
<dbReference type="AlphaFoldDB" id="A0A0C3B2V2"/>
<dbReference type="Proteomes" id="UP000054166">
    <property type="component" value="Unassembled WGS sequence"/>
</dbReference>
<proteinExistence type="predicted"/>
<dbReference type="EMBL" id="KN833003">
    <property type="protein sequence ID" value="KIM80538.1"/>
    <property type="molecule type" value="Genomic_DNA"/>
</dbReference>
<dbReference type="OrthoDB" id="3197409at2759"/>
<protein>
    <submittedName>
        <fullName evidence="2">Uncharacterized protein</fullName>
    </submittedName>
</protein>
<dbReference type="InParanoid" id="A0A0C3B2V2"/>
<keyword evidence="3" id="KW-1185">Reference proteome</keyword>
<dbReference type="HOGENOM" id="CLU_110827_0_0_1"/>
<organism evidence="2 3">
    <name type="scientific">Piloderma croceum (strain F 1598)</name>
    <dbReference type="NCBI Taxonomy" id="765440"/>
    <lineage>
        <taxon>Eukaryota</taxon>
        <taxon>Fungi</taxon>
        <taxon>Dikarya</taxon>
        <taxon>Basidiomycota</taxon>
        <taxon>Agaricomycotina</taxon>
        <taxon>Agaricomycetes</taxon>
        <taxon>Agaricomycetidae</taxon>
        <taxon>Atheliales</taxon>
        <taxon>Atheliaceae</taxon>
        <taxon>Piloderma</taxon>
    </lineage>
</organism>
<feature type="region of interest" description="Disordered" evidence="1">
    <location>
        <begin position="153"/>
        <end position="172"/>
    </location>
</feature>
<sequence>MSDSCDLTTWAQRHISAIYEAQSEDDFHHAFEAAFSPSLETFVNHEQVSRESIKDDMVQRRAAAISSSAKWENVMAVPKDQEKPDEAGIVAGFLIVTRSLRFRIRVSHAQLLTILTINAKIEQDAAAVADEHGDHRRIVHLFMTMADKRAPIHFPHPRLTNSGENEDADGQA</sequence>
<reference evidence="2 3" key="1">
    <citation type="submission" date="2014-04" db="EMBL/GenBank/DDBJ databases">
        <authorList>
            <consortium name="DOE Joint Genome Institute"/>
            <person name="Kuo A."/>
            <person name="Tarkka M."/>
            <person name="Buscot F."/>
            <person name="Kohler A."/>
            <person name="Nagy L.G."/>
            <person name="Floudas D."/>
            <person name="Copeland A."/>
            <person name="Barry K.W."/>
            <person name="Cichocki N."/>
            <person name="Veneault-Fourrey C."/>
            <person name="LaButti K."/>
            <person name="Lindquist E.A."/>
            <person name="Lipzen A."/>
            <person name="Lundell T."/>
            <person name="Morin E."/>
            <person name="Murat C."/>
            <person name="Sun H."/>
            <person name="Tunlid A."/>
            <person name="Henrissat B."/>
            <person name="Grigoriev I.V."/>
            <person name="Hibbett D.S."/>
            <person name="Martin F."/>
            <person name="Nordberg H.P."/>
            <person name="Cantor M.N."/>
            <person name="Hua S.X."/>
        </authorList>
    </citation>
    <scope>NUCLEOTIDE SEQUENCE [LARGE SCALE GENOMIC DNA]</scope>
    <source>
        <strain evidence="2 3">F 1598</strain>
    </source>
</reference>
<accession>A0A0C3B2V2</accession>
<name>A0A0C3B2V2_PILCF</name>
<evidence type="ECO:0000313" key="2">
    <source>
        <dbReference type="EMBL" id="KIM80538.1"/>
    </source>
</evidence>